<feature type="region of interest" description="Disordered" evidence="12">
    <location>
        <begin position="151"/>
        <end position="179"/>
    </location>
</feature>
<dbReference type="InterPro" id="IPR011645">
    <property type="entry name" value="HNOB_dom_associated"/>
</dbReference>
<gene>
    <name evidence="14" type="ORF">Pcinc_031658</name>
</gene>
<evidence type="ECO:0000256" key="12">
    <source>
        <dbReference type="SAM" id="MobiDB-lite"/>
    </source>
</evidence>
<evidence type="ECO:0000313" key="15">
    <source>
        <dbReference type="Proteomes" id="UP001286313"/>
    </source>
</evidence>
<comment type="subcellular location">
    <subcellularLocation>
        <location evidence="1">Membrane</location>
        <topology evidence="1">Single-pass type I membrane protein</topology>
    </subcellularLocation>
</comment>
<dbReference type="PROSITE" id="PS50125">
    <property type="entry name" value="GUANYLATE_CYCLASE_2"/>
    <property type="match status" value="1"/>
</dbReference>
<keyword evidence="9" id="KW-0456">Lyase</keyword>
<feature type="coiled-coil region" evidence="11">
    <location>
        <begin position="5"/>
        <end position="32"/>
    </location>
</feature>
<keyword evidence="7" id="KW-0472">Membrane</keyword>
<keyword evidence="11" id="KW-0175">Coiled coil</keyword>
<dbReference type="EC" id="4.6.1.2" evidence="2"/>
<dbReference type="GO" id="GO:0000166">
    <property type="term" value="F:nucleotide binding"/>
    <property type="evidence" value="ECO:0007669"/>
    <property type="project" value="UniProtKB-KW"/>
</dbReference>
<dbReference type="GO" id="GO:0005886">
    <property type="term" value="C:plasma membrane"/>
    <property type="evidence" value="ECO:0007669"/>
    <property type="project" value="TreeGrafter"/>
</dbReference>
<keyword evidence="5" id="KW-0547">Nucleotide-binding</keyword>
<evidence type="ECO:0000256" key="4">
    <source>
        <dbReference type="ARBA" id="ARBA00022729"/>
    </source>
</evidence>
<dbReference type="InterPro" id="IPR029787">
    <property type="entry name" value="Nucleotide_cyclase"/>
</dbReference>
<dbReference type="GO" id="GO:0004016">
    <property type="term" value="F:adenylate cyclase activity"/>
    <property type="evidence" value="ECO:0007669"/>
    <property type="project" value="TreeGrafter"/>
</dbReference>
<dbReference type="PANTHER" id="PTHR11920:SF335">
    <property type="entry name" value="GUANYLATE CYCLASE"/>
    <property type="match status" value="1"/>
</dbReference>
<feature type="domain" description="Guanylate cyclase" evidence="13">
    <location>
        <begin position="68"/>
        <end position="89"/>
    </location>
</feature>
<dbReference type="Pfam" id="PF00211">
    <property type="entry name" value="Guanylate_cyc"/>
    <property type="match status" value="1"/>
</dbReference>
<dbReference type="Gene3D" id="6.10.250.780">
    <property type="match status" value="1"/>
</dbReference>
<reference evidence="14" key="1">
    <citation type="submission" date="2023-10" db="EMBL/GenBank/DDBJ databases">
        <title>Genome assemblies of two species of porcelain crab, Petrolisthes cinctipes and Petrolisthes manimaculis (Anomura: Porcellanidae).</title>
        <authorList>
            <person name="Angst P."/>
        </authorList>
    </citation>
    <scope>NUCLEOTIDE SEQUENCE</scope>
    <source>
        <strain evidence="14">PB745_01</strain>
        <tissue evidence="14">Gill</tissue>
    </source>
</reference>
<dbReference type="GO" id="GO:0007168">
    <property type="term" value="P:receptor guanylyl cyclase signaling pathway"/>
    <property type="evidence" value="ECO:0007669"/>
    <property type="project" value="TreeGrafter"/>
</dbReference>
<dbReference type="PANTHER" id="PTHR11920">
    <property type="entry name" value="GUANYLYL CYCLASE"/>
    <property type="match status" value="1"/>
</dbReference>
<evidence type="ECO:0000256" key="11">
    <source>
        <dbReference type="SAM" id="Coils"/>
    </source>
</evidence>
<dbReference type="GO" id="GO:0001653">
    <property type="term" value="F:peptide receptor activity"/>
    <property type="evidence" value="ECO:0007669"/>
    <property type="project" value="TreeGrafter"/>
</dbReference>
<dbReference type="SUPFAM" id="SSF55073">
    <property type="entry name" value="Nucleotide cyclase"/>
    <property type="match status" value="1"/>
</dbReference>
<evidence type="ECO:0000256" key="1">
    <source>
        <dbReference type="ARBA" id="ARBA00004479"/>
    </source>
</evidence>
<dbReference type="Gene3D" id="3.30.70.1230">
    <property type="entry name" value="Nucleotide cyclase"/>
    <property type="match status" value="1"/>
</dbReference>
<evidence type="ECO:0000256" key="9">
    <source>
        <dbReference type="ARBA" id="ARBA00023239"/>
    </source>
</evidence>
<keyword evidence="4" id="KW-0732">Signal</keyword>
<dbReference type="InterPro" id="IPR001054">
    <property type="entry name" value="A/G_cyclase"/>
</dbReference>
<protein>
    <recommendedName>
        <fullName evidence="2">guanylate cyclase</fullName>
        <ecNumber evidence="2">4.6.1.2</ecNumber>
    </recommendedName>
</protein>
<keyword evidence="3" id="KW-0812">Transmembrane</keyword>
<keyword evidence="10" id="KW-0141">cGMP biosynthesis</keyword>
<evidence type="ECO:0000256" key="5">
    <source>
        <dbReference type="ARBA" id="ARBA00022741"/>
    </source>
</evidence>
<evidence type="ECO:0000256" key="8">
    <source>
        <dbReference type="ARBA" id="ARBA00023180"/>
    </source>
</evidence>
<feature type="non-terminal residue" evidence="14">
    <location>
        <position position="1"/>
    </location>
</feature>
<keyword evidence="6" id="KW-1133">Transmembrane helix</keyword>
<evidence type="ECO:0000256" key="10">
    <source>
        <dbReference type="ARBA" id="ARBA00023293"/>
    </source>
</evidence>
<evidence type="ECO:0000256" key="3">
    <source>
        <dbReference type="ARBA" id="ARBA00022692"/>
    </source>
</evidence>
<dbReference type="InterPro" id="IPR050401">
    <property type="entry name" value="Cyclic_nucleotide_synthase"/>
</dbReference>
<accession>A0AAE1EWI8</accession>
<keyword evidence="8" id="KW-0325">Glycoprotein</keyword>
<dbReference type="Pfam" id="PF07701">
    <property type="entry name" value="HNOBA"/>
    <property type="match status" value="1"/>
</dbReference>
<dbReference type="Proteomes" id="UP001286313">
    <property type="component" value="Unassembled WGS sequence"/>
</dbReference>
<dbReference type="SMART" id="SM00044">
    <property type="entry name" value="CYCc"/>
    <property type="match status" value="1"/>
</dbReference>
<evidence type="ECO:0000259" key="13">
    <source>
        <dbReference type="PROSITE" id="PS50125"/>
    </source>
</evidence>
<evidence type="ECO:0000256" key="6">
    <source>
        <dbReference type="ARBA" id="ARBA00022989"/>
    </source>
</evidence>
<dbReference type="AlphaFoldDB" id="A0AAE1EWI8"/>
<dbReference type="EMBL" id="JAWQEG010004232">
    <property type="protein sequence ID" value="KAK3862473.1"/>
    <property type="molecule type" value="Genomic_DNA"/>
</dbReference>
<dbReference type="GO" id="GO:0004383">
    <property type="term" value="F:guanylate cyclase activity"/>
    <property type="evidence" value="ECO:0007669"/>
    <property type="project" value="UniProtKB-EC"/>
</dbReference>
<sequence length="329" mass="36657">SPTFSDNMLAMMEKYANNLEALVDERTDLLIEEKKKTEALLYEMLPRYVADQLKRGHKVEAESFDCVTIYFSDIVGFTEMSAESTPLQVGKRFCPSETRTNMPVRWLQCRFTSWNAIKRFKIRHRPHPNAQTTHRSPLRCLVTASSETLSTPRHAWNQRVKERTQSGDDGVSGGDVREDSNAPYWLRMGVLGEEEEGGALPGSLRCVRGGGGSCKGAQIPRTLSLESPKRLRFAVSEDLAGQITDSGVGGDDDDSLPPPASPASDDCTFRRAPLQLKRNSCPCIKEQRSQPRRSRTMTPLAQDTPLCHSCRPPPSALTPLLPVWLRGRG</sequence>
<keyword evidence="15" id="KW-1185">Reference proteome</keyword>
<evidence type="ECO:0000256" key="7">
    <source>
        <dbReference type="ARBA" id="ARBA00023136"/>
    </source>
</evidence>
<dbReference type="GO" id="GO:0035556">
    <property type="term" value="P:intracellular signal transduction"/>
    <property type="evidence" value="ECO:0007669"/>
    <property type="project" value="InterPro"/>
</dbReference>
<comment type="caution">
    <text evidence="14">The sequence shown here is derived from an EMBL/GenBank/DDBJ whole genome shotgun (WGS) entry which is preliminary data.</text>
</comment>
<name>A0AAE1EWI8_PETCI</name>
<evidence type="ECO:0000256" key="2">
    <source>
        <dbReference type="ARBA" id="ARBA00012202"/>
    </source>
</evidence>
<feature type="region of interest" description="Disordered" evidence="12">
    <location>
        <begin position="242"/>
        <end position="267"/>
    </location>
</feature>
<proteinExistence type="predicted"/>
<organism evidence="14 15">
    <name type="scientific">Petrolisthes cinctipes</name>
    <name type="common">Flat porcelain crab</name>
    <dbReference type="NCBI Taxonomy" id="88211"/>
    <lineage>
        <taxon>Eukaryota</taxon>
        <taxon>Metazoa</taxon>
        <taxon>Ecdysozoa</taxon>
        <taxon>Arthropoda</taxon>
        <taxon>Crustacea</taxon>
        <taxon>Multicrustacea</taxon>
        <taxon>Malacostraca</taxon>
        <taxon>Eumalacostraca</taxon>
        <taxon>Eucarida</taxon>
        <taxon>Decapoda</taxon>
        <taxon>Pleocyemata</taxon>
        <taxon>Anomura</taxon>
        <taxon>Galatheoidea</taxon>
        <taxon>Porcellanidae</taxon>
        <taxon>Petrolisthes</taxon>
    </lineage>
</organism>
<evidence type="ECO:0000313" key="14">
    <source>
        <dbReference type="EMBL" id="KAK3862473.1"/>
    </source>
</evidence>